<evidence type="ECO:0000256" key="11">
    <source>
        <dbReference type="ARBA" id="ARBA00023136"/>
    </source>
</evidence>
<feature type="transmembrane region" description="Helical" evidence="13">
    <location>
        <begin position="65"/>
        <end position="83"/>
    </location>
</feature>
<dbReference type="InterPro" id="IPR050736">
    <property type="entry name" value="Sensor_HK_Regulatory"/>
</dbReference>
<dbReference type="SMART" id="SM00388">
    <property type="entry name" value="HisKA"/>
    <property type="match status" value="1"/>
</dbReference>
<dbReference type="Gene3D" id="3.30.565.10">
    <property type="entry name" value="Histidine kinase-like ATPase, C-terminal domain"/>
    <property type="match status" value="1"/>
</dbReference>
<dbReference type="GO" id="GO:0000155">
    <property type="term" value="F:phosphorelay sensor kinase activity"/>
    <property type="evidence" value="ECO:0007669"/>
    <property type="project" value="InterPro"/>
</dbReference>
<evidence type="ECO:0000256" key="5">
    <source>
        <dbReference type="ARBA" id="ARBA00022553"/>
    </source>
</evidence>
<keyword evidence="11 13" id="KW-0472">Membrane</keyword>
<feature type="transmembrane region" description="Helical" evidence="13">
    <location>
        <begin position="278"/>
        <end position="297"/>
    </location>
</feature>
<comment type="caution">
    <text evidence="15">The sequence shown here is derived from an EMBL/GenBank/DDBJ whole genome shotgun (WGS) entry which is preliminary data.</text>
</comment>
<dbReference type="PANTHER" id="PTHR43711:SF1">
    <property type="entry name" value="HISTIDINE KINASE 1"/>
    <property type="match status" value="1"/>
</dbReference>
<keyword evidence="12" id="KW-0175">Coiled coil</keyword>
<organism evidence="15 16">
    <name type="scientific">Chryseobacterium arthrosphaerae</name>
    <dbReference type="NCBI Taxonomy" id="651561"/>
    <lineage>
        <taxon>Bacteria</taxon>
        <taxon>Pseudomonadati</taxon>
        <taxon>Bacteroidota</taxon>
        <taxon>Flavobacteriia</taxon>
        <taxon>Flavobacteriales</taxon>
        <taxon>Weeksellaceae</taxon>
        <taxon>Chryseobacterium group</taxon>
        <taxon>Chryseobacterium</taxon>
    </lineage>
</organism>
<dbReference type="GO" id="GO:0016020">
    <property type="term" value="C:membrane"/>
    <property type="evidence" value="ECO:0007669"/>
    <property type="project" value="UniProtKB-SubCell"/>
</dbReference>
<dbReference type="InterPro" id="IPR003594">
    <property type="entry name" value="HATPase_dom"/>
</dbReference>
<evidence type="ECO:0000256" key="1">
    <source>
        <dbReference type="ARBA" id="ARBA00000085"/>
    </source>
</evidence>
<keyword evidence="5" id="KW-0597">Phosphoprotein</keyword>
<reference evidence="16" key="1">
    <citation type="submission" date="2016-07" db="EMBL/GenBank/DDBJ databases">
        <authorList>
            <person name="Florea S."/>
            <person name="Webb J.S."/>
            <person name="Jaromczyk J."/>
            <person name="Schardl C.L."/>
        </authorList>
    </citation>
    <scope>NUCLEOTIDE SEQUENCE [LARGE SCALE GENOMIC DNA]</scope>
    <source>
        <strain evidence="16">CC-VM-7</strain>
    </source>
</reference>
<dbReference type="Pfam" id="PF02518">
    <property type="entry name" value="HATPase_c"/>
    <property type="match status" value="1"/>
</dbReference>
<dbReference type="EC" id="2.7.13.3" evidence="4"/>
<dbReference type="EMBL" id="MAYG01000001">
    <property type="protein sequence ID" value="OCA73339.1"/>
    <property type="molecule type" value="Genomic_DNA"/>
</dbReference>
<dbReference type="InterPro" id="IPR038377">
    <property type="entry name" value="Na/Glc_symporter_sf"/>
</dbReference>
<evidence type="ECO:0000256" key="2">
    <source>
        <dbReference type="ARBA" id="ARBA00004141"/>
    </source>
</evidence>
<evidence type="ECO:0000256" key="7">
    <source>
        <dbReference type="ARBA" id="ARBA00022692"/>
    </source>
</evidence>
<keyword evidence="6" id="KW-0808">Transferase</keyword>
<accession>A0A1B8ZP13</accession>
<feature type="transmembrane region" description="Helical" evidence="13">
    <location>
        <begin position="6"/>
        <end position="24"/>
    </location>
</feature>
<evidence type="ECO:0000259" key="14">
    <source>
        <dbReference type="PROSITE" id="PS50109"/>
    </source>
</evidence>
<evidence type="ECO:0000256" key="6">
    <source>
        <dbReference type="ARBA" id="ARBA00022679"/>
    </source>
</evidence>
<feature type="transmembrane region" description="Helical" evidence="13">
    <location>
        <begin position="240"/>
        <end position="257"/>
    </location>
</feature>
<sequence length="900" mass="102499">MNSFALFFVVLFYLALLFLVAHLAEKKRSKLWINNPYIYALSLAVYCTAWTYYGSIGVAATSGLNYLPIYIGPVMIIPAWIYINTRIVRISRVNKISSLADFIALRYGNSRSFSAIITIVCLLAIVPYIGLQIKAISETFHLVTETPMSNDILTDNATFVVVLIALFSSYYGTRYVDASEKRLGIISAIALESFLKLFFIIILGLFVIYYVFDGFSDIYQKASRFGDFKAKNTFNGVEGAMNWMVLCMISATAICILPRQFHTAIIENRQEKHIRTAIWFFPLYLLIFTVFIFPIAWGGRLIFDGQKVNPEFYSILIPQHFDNTLITVLVFLGGLSSCISMIIISAITLSIMLSNNLIIPYGLLGKFKSENEEQNTRSITNIRKFSIFALIIMAFAFYKYFILKTSLDSVGLISFVVIGQLAPSFFGALFWRRGSYRGAVAGLAAGLIICYFGLIIPQYYFSYNQEFKGVLREMYDAFGFFTIPYLGRIPQIFFWSLLVNTGLFTVISVSTKGNYRERNFAELYVDIDKYIQNHENAFIWRGTAYISDIRNILERFLGKSKTEQALRIFNLKYNIDSKTETADSRFIKFSENLLAGRIGTASAKILIEGVTKEDKISLKEVLNILEESKENISLNKKLTEQSEELQKLSDDLRTANESLIIKDRQKDDFLDSVAHELRTPITAIRSAGEILADDDDIPFDIKQEFLNNIITESDRLSEIINDILYLDKLQHGEISLHIQENNIIETYKKALNPLLHLIQQKNIHLSEVNLLNQVIFEYDEARMIQLLQNIWGNALKFTEEQGTIQTKLFERENQLMISIFNTGKHIPEEDLELIFDKFYQSKNQNILKPTGSGLGLAISKKIIQAHGGSIKAENSGLGVTFTITLPEKTIKKIINEVEHH</sequence>
<proteinExistence type="inferred from homology"/>
<dbReference type="InterPro" id="IPR003661">
    <property type="entry name" value="HisK_dim/P_dom"/>
</dbReference>
<evidence type="ECO:0000313" key="16">
    <source>
        <dbReference type="Proteomes" id="UP000093432"/>
    </source>
</evidence>
<keyword evidence="7 13" id="KW-0812">Transmembrane</keyword>
<dbReference type="PRINTS" id="PR00344">
    <property type="entry name" value="BCTRLSENSOR"/>
</dbReference>
<dbReference type="Gene3D" id="1.10.287.130">
    <property type="match status" value="1"/>
</dbReference>
<feature type="domain" description="Histidine kinase" evidence="14">
    <location>
        <begin position="672"/>
        <end position="889"/>
    </location>
</feature>
<dbReference type="Pfam" id="PF00512">
    <property type="entry name" value="HisKA"/>
    <property type="match status" value="1"/>
</dbReference>
<name>A0A1B8ZP13_9FLAO</name>
<dbReference type="Proteomes" id="UP000093432">
    <property type="component" value="Unassembled WGS sequence"/>
</dbReference>
<dbReference type="InterPro" id="IPR005467">
    <property type="entry name" value="His_kinase_dom"/>
</dbReference>
<dbReference type="SUPFAM" id="SSF55874">
    <property type="entry name" value="ATPase domain of HSP90 chaperone/DNA topoisomerase II/histidine kinase"/>
    <property type="match status" value="1"/>
</dbReference>
<feature type="coiled-coil region" evidence="12">
    <location>
        <begin position="631"/>
        <end position="658"/>
    </location>
</feature>
<dbReference type="GO" id="GO:0022857">
    <property type="term" value="F:transmembrane transporter activity"/>
    <property type="evidence" value="ECO:0007669"/>
    <property type="project" value="InterPro"/>
</dbReference>
<dbReference type="InterPro" id="IPR036890">
    <property type="entry name" value="HATPase_C_sf"/>
</dbReference>
<feature type="transmembrane region" description="Helical" evidence="13">
    <location>
        <begin position="385"/>
        <end position="403"/>
    </location>
</feature>
<feature type="transmembrane region" description="Helical" evidence="13">
    <location>
        <begin position="492"/>
        <end position="510"/>
    </location>
</feature>
<comment type="subcellular location">
    <subcellularLocation>
        <location evidence="2">Membrane</location>
        <topology evidence="2">Multi-pass membrane protein</topology>
    </subcellularLocation>
</comment>
<evidence type="ECO:0000256" key="13">
    <source>
        <dbReference type="SAM" id="Phobius"/>
    </source>
</evidence>
<dbReference type="CDD" id="cd00075">
    <property type="entry name" value="HATPase"/>
    <property type="match status" value="1"/>
</dbReference>
<evidence type="ECO:0000256" key="4">
    <source>
        <dbReference type="ARBA" id="ARBA00012438"/>
    </source>
</evidence>
<evidence type="ECO:0000256" key="10">
    <source>
        <dbReference type="ARBA" id="ARBA00023012"/>
    </source>
</evidence>
<dbReference type="SUPFAM" id="SSF47384">
    <property type="entry name" value="Homodimeric domain of signal transducing histidine kinase"/>
    <property type="match status" value="1"/>
</dbReference>
<dbReference type="STRING" id="651561.BBI00_02815"/>
<dbReference type="CDD" id="cd00082">
    <property type="entry name" value="HisKA"/>
    <property type="match status" value="1"/>
</dbReference>
<feature type="transmembrane region" description="Helical" evidence="13">
    <location>
        <begin position="113"/>
        <end position="133"/>
    </location>
</feature>
<evidence type="ECO:0000313" key="15">
    <source>
        <dbReference type="EMBL" id="OCA73339.1"/>
    </source>
</evidence>
<dbReference type="AlphaFoldDB" id="A0A1B8ZP13"/>
<evidence type="ECO:0000256" key="8">
    <source>
        <dbReference type="ARBA" id="ARBA00022777"/>
    </source>
</evidence>
<evidence type="ECO:0000256" key="9">
    <source>
        <dbReference type="ARBA" id="ARBA00022989"/>
    </source>
</evidence>
<dbReference type="CDD" id="cd10322">
    <property type="entry name" value="SLC5sbd"/>
    <property type="match status" value="1"/>
</dbReference>
<dbReference type="InterPro" id="IPR001734">
    <property type="entry name" value="Na/solute_symporter"/>
</dbReference>
<evidence type="ECO:0000256" key="12">
    <source>
        <dbReference type="SAM" id="Coils"/>
    </source>
</evidence>
<keyword evidence="10" id="KW-0902">Two-component regulatory system</keyword>
<evidence type="ECO:0000256" key="3">
    <source>
        <dbReference type="ARBA" id="ARBA00006434"/>
    </source>
</evidence>
<dbReference type="SMART" id="SM00387">
    <property type="entry name" value="HATPase_c"/>
    <property type="match status" value="1"/>
</dbReference>
<feature type="transmembrane region" description="Helical" evidence="13">
    <location>
        <begin position="409"/>
        <end position="431"/>
    </location>
</feature>
<protein>
    <recommendedName>
        <fullName evidence="4">histidine kinase</fullName>
        <ecNumber evidence="4">2.7.13.3</ecNumber>
    </recommendedName>
</protein>
<gene>
    <name evidence="15" type="ORF">BBI00_02815</name>
</gene>
<comment type="similarity">
    <text evidence="3">Belongs to the sodium:solute symporter (SSF) (TC 2.A.21) family.</text>
</comment>
<dbReference type="PANTHER" id="PTHR43711">
    <property type="entry name" value="TWO-COMPONENT HISTIDINE KINASE"/>
    <property type="match status" value="1"/>
</dbReference>
<dbReference type="PROSITE" id="PS50109">
    <property type="entry name" value="HIS_KIN"/>
    <property type="match status" value="1"/>
</dbReference>
<comment type="catalytic activity">
    <reaction evidence="1">
        <text>ATP + protein L-histidine = ADP + protein N-phospho-L-histidine.</text>
        <dbReference type="EC" id="2.7.13.3"/>
    </reaction>
</comment>
<keyword evidence="9 13" id="KW-1133">Transmembrane helix</keyword>
<dbReference type="Gene3D" id="1.20.1730.10">
    <property type="entry name" value="Sodium/glucose cotransporter"/>
    <property type="match status" value="1"/>
</dbReference>
<dbReference type="InterPro" id="IPR004358">
    <property type="entry name" value="Sig_transdc_His_kin-like_C"/>
</dbReference>
<keyword evidence="8" id="KW-0418">Kinase</keyword>
<dbReference type="FunFam" id="3.30.565.10:FF:000006">
    <property type="entry name" value="Sensor histidine kinase WalK"/>
    <property type="match status" value="1"/>
</dbReference>
<feature type="transmembrane region" description="Helical" evidence="13">
    <location>
        <begin position="153"/>
        <end position="173"/>
    </location>
</feature>
<dbReference type="InterPro" id="IPR036097">
    <property type="entry name" value="HisK_dim/P_sf"/>
</dbReference>
<dbReference type="RefSeq" id="WP_065397346.1">
    <property type="nucleotide sequence ID" value="NZ_JAKYXE010000005.1"/>
</dbReference>
<feature type="transmembrane region" description="Helical" evidence="13">
    <location>
        <begin position="438"/>
        <end position="461"/>
    </location>
</feature>
<feature type="transmembrane region" description="Helical" evidence="13">
    <location>
        <begin position="194"/>
        <end position="212"/>
    </location>
</feature>
<feature type="transmembrane region" description="Helical" evidence="13">
    <location>
        <begin position="36"/>
        <end position="53"/>
    </location>
</feature>
<dbReference type="PROSITE" id="PS50283">
    <property type="entry name" value="NA_SOLUT_SYMP_3"/>
    <property type="match status" value="1"/>
</dbReference>